<dbReference type="GO" id="GO:0070402">
    <property type="term" value="F:NADPH binding"/>
    <property type="evidence" value="ECO:0007669"/>
    <property type="project" value="TreeGrafter"/>
</dbReference>
<dbReference type="CDD" id="cd05276">
    <property type="entry name" value="p53_inducible_oxidoreductase"/>
    <property type="match status" value="1"/>
</dbReference>
<dbReference type="OrthoDB" id="9780520at2"/>
<dbReference type="AlphaFoldDB" id="A0A7M3SUP1"/>
<dbReference type="GO" id="GO:0016651">
    <property type="term" value="F:oxidoreductase activity, acting on NAD(P)H"/>
    <property type="evidence" value="ECO:0007669"/>
    <property type="project" value="TreeGrafter"/>
</dbReference>
<evidence type="ECO:0000256" key="1">
    <source>
        <dbReference type="ARBA" id="ARBA00022857"/>
    </source>
</evidence>
<dbReference type="EMBL" id="BJOU01000001">
    <property type="protein sequence ID" value="GED96365.1"/>
    <property type="molecule type" value="Genomic_DNA"/>
</dbReference>
<comment type="caution">
    <text evidence="4">The sequence shown here is derived from an EMBL/GenBank/DDBJ whole genome shotgun (WGS) entry which is preliminary data.</text>
</comment>
<dbReference type="Proteomes" id="UP000444980">
    <property type="component" value="Unassembled WGS sequence"/>
</dbReference>
<keyword evidence="2" id="KW-0560">Oxidoreductase</keyword>
<dbReference type="PANTHER" id="PTHR48106:SF8">
    <property type="entry name" value="OS02G0805600 PROTEIN"/>
    <property type="match status" value="1"/>
</dbReference>
<proteinExistence type="predicted"/>
<dbReference type="InterPro" id="IPR014189">
    <property type="entry name" value="Quinone_OxRdtase_PIG3"/>
</dbReference>
<dbReference type="RefSeq" id="WP_161925846.1">
    <property type="nucleotide sequence ID" value="NZ_BJOU01000001.1"/>
</dbReference>
<organism evidence="4 5">
    <name type="scientific">Gordonia crocea</name>
    <dbReference type="NCBI Taxonomy" id="589162"/>
    <lineage>
        <taxon>Bacteria</taxon>
        <taxon>Bacillati</taxon>
        <taxon>Actinomycetota</taxon>
        <taxon>Actinomycetes</taxon>
        <taxon>Mycobacteriales</taxon>
        <taxon>Gordoniaceae</taxon>
        <taxon>Gordonia</taxon>
    </lineage>
</organism>
<keyword evidence="5" id="KW-1185">Reference proteome</keyword>
<sequence>MRVIACHDGELSVADAPVPEVANNEILIRVAAAGINRADLLQRRGLYPPPPGASEILGLEVSGTVAQVGEHITEFRVGDPVCALLSGGGYAEYAAVPAAQVIPVPTAVDLVAAAGIPEVACTTISNLVLTAGLKAGETLLIHGGSSGIGTHAIQLAKHLGARVAVTARTPEKLGACRALGADITVNYAEQDFTQVIVDEGGADVILDIMGAKYLERNVDALAIGGRLVIIGMQGGVSGNLNIAKLLAKRASVHGTALRSRPLYGAGGKAEVVAATLETTLPLLAEGTVKPVIDSTFPLADAAQAHERLDSGEAIGKVLLTVEPQ</sequence>
<protein>
    <submittedName>
        <fullName evidence="4">NAD(P)H quinone oxidoreductase</fullName>
    </submittedName>
</protein>
<dbReference type="InterPro" id="IPR011032">
    <property type="entry name" value="GroES-like_sf"/>
</dbReference>
<keyword evidence="1" id="KW-0521">NADP</keyword>
<dbReference type="NCBIfam" id="TIGR02824">
    <property type="entry name" value="quinone_pig3"/>
    <property type="match status" value="1"/>
</dbReference>
<evidence type="ECO:0000313" key="4">
    <source>
        <dbReference type="EMBL" id="GED96365.1"/>
    </source>
</evidence>
<name>A0A7M3SUP1_9ACTN</name>
<dbReference type="SMART" id="SM00829">
    <property type="entry name" value="PKS_ER"/>
    <property type="match status" value="1"/>
</dbReference>
<dbReference type="Gene3D" id="3.40.50.720">
    <property type="entry name" value="NAD(P)-binding Rossmann-like Domain"/>
    <property type="match status" value="1"/>
</dbReference>
<evidence type="ECO:0000256" key="2">
    <source>
        <dbReference type="ARBA" id="ARBA00023002"/>
    </source>
</evidence>
<dbReference type="SUPFAM" id="SSF50129">
    <property type="entry name" value="GroES-like"/>
    <property type="match status" value="1"/>
</dbReference>
<dbReference type="PANTHER" id="PTHR48106">
    <property type="entry name" value="QUINONE OXIDOREDUCTASE PIG3-RELATED"/>
    <property type="match status" value="1"/>
</dbReference>
<dbReference type="Pfam" id="PF13602">
    <property type="entry name" value="ADH_zinc_N_2"/>
    <property type="match status" value="1"/>
</dbReference>
<dbReference type="Pfam" id="PF08240">
    <property type="entry name" value="ADH_N"/>
    <property type="match status" value="1"/>
</dbReference>
<dbReference type="InterPro" id="IPR013154">
    <property type="entry name" value="ADH-like_N"/>
</dbReference>
<evidence type="ECO:0000313" key="5">
    <source>
        <dbReference type="Proteomes" id="UP000444980"/>
    </source>
</evidence>
<evidence type="ECO:0000259" key="3">
    <source>
        <dbReference type="SMART" id="SM00829"/>
    </source>
</evidence>
<feature type="domain" description="Enoyl reductase (ER)" evidence="3">
    <location>
        <begin position="9"/>
        <end position="319"/>
    </location>
</feature>
<accession>A0A7M3SUP1</accession>
<reference evidence="5" key="1">
    <citation type="submission" date="2019-06" db="EMBL/GenBank/DDBJ databases">
        <title>Gordonia isolated from sludge of a wastewater treatment plant.</title>
        <authorList>
            <person name="Tamura T."/>
            <person name="Aoyama K."/>
            <person name="Kang Y."/>
            <person name="Saito S."/>
            <person name="Akiyama N."/>
            <person name="Yazawa K."/>
            <person name="Gonoi T."/>
            <person name="Mikami Y."/>
        </authorList>
    </citation>
    <scope>NUCLEOTIDE SEQUENCE [LARGE SCALE GENOMIC DNA]</scope>
    <source>
        <strain evidence="5">NBRC 107697</strain>
    </source>
</reference>
<gene>
    <name evidence="4" type="ORF">nbrc107697_04040</name>
</gene>
<dbReference type="InterPro" id="IPR036291">
    <property type="entry name" value="NAD(P)-bd_dom_sf"/>
</dbReference>
<dbReference type="SUPFAM" id="SSF51735">
    <property type="entry name" value="NAD(P)-binding Rossmann-fold domains"/>
    <property type="match status" value="1"/>
</dbReference>
<dbReference type="Gene3D" id="3.90.180.10">
    <property type="entry name" value="Medium-chain alcohol dehydrogenases, catalytic domain"/>
    <property type="match status" value="1"/>
</dbReference>
<dbReference type="InterPro" id="IPR020843">
    <property type="entry name" value="ER"/>
</dbReference>